<dbReference type="InterPro" id="IPR013083">
    <property type="entry name" value="Znf_RING/FYVE/PHD"/>
</dbReference>
<dbReference type="AlphaFoldDB" id="A0AAJ7RFC2"/>
<gene>
    <name evidence="10 11" type="primary">LOC107266442</name>
</gene>
<keyword evidence="3 5" id="KW-0863">Zinc-finger</keyword>
<keyword evidence="2" id="KW-0677">Repeat</keyword>
<dbReference type="Pfam" id="PF01436">
    <property type="entry name" value="NHL"/>
    <property type="match status" value="1"/>
</dbReference>
<evidence type="ECO:0000313" key="11">
    <source>
        <dbReference type="RefSeq" id="XP_024939435.1"/>
    </source>
</evidence>
<reference evidence="10 11" key="1">
    <citation type="submission" date="2025-04" db="UniProtKB">
        <authorList>
            <consortium name="RefSeq"/>
        </authorList>
    </citation>
    <scope>IDENTIFICATION</scope>
</reference>
<protein>
    <submittedName>
        <fullName evidence="10 11">RING finger protein nhl-1</fullName>
    </submittedName>
</protein>
<keyword evidence="4" id="KW-0862">Zinc</keyword>
<evidence type="ECO:0000256" key="4">
    <source>
        <dbReference type="ARBA" id="ARBA00022833"/>
    </source>
</evidence>
<evidence type="ECO:0000313" key="9">
    <source>
        <dbReference type="Proteomes" id="UP000694920"/>
    </source>
</evidence>
<feature type="domain" description="RING-type" evidence="8">
    <location>
        <begin position="82"/>
        <end position="126"/>
    </location>
</feature>
<dbReference type="PANTHER" id="PTHR24104">
    <property type="entry name" value="E3 UBIQUITIN-PROTEIN LIGASE NHLRC1-RELATED"/>
    <property type="match status" value="1"/>
</dbReference>
<dbReference type="InterPro" id="IPR050952">
    <property type="entry name" value="TRIM-NHL_E3_ligases"/>
</dbReference>
<feature type="coiled-coil region" evidence="7">
    <location>
        <begin position="217"/>
        <end position="255"/>
    </location>
</feature>
<dbReference type="PANTHER" id="PTHR24104:SF20">
    <property type="entry name" value="RING-TYPE DOMAIN-CONTAINING PROTEIN"/>
    <property type="match status" value="1"/>
</dbReference>
<evidence type="ECO:0000259" key="8">
    <source>
        <dbReference type="PROSITE" id="PS50089"/>
    </source>
</evidence>
<feature type="repeat" description="NHL" evidence="6">
    <location>
        <begin position="536"/>
        <end position="569"/>
    </location>
</feature>
<organism evidence="9 11">
    <name type="scientific">Cephus cinctus</name>
    <name type="common">Wheat stem sawfly</name>
    <dbReference type="NCBI Taxonomy" id="211228"/>
    <lineage>
        <taxon>Eukaryota</taxon>
        <taxon>Metazoa</taxon>
        <taxon>Ecdysozoa</taxon>
        <taxon>Arthropoda</taxon>
        <taxon>Hexapoda</taxon>
        <taxon>Insecta</taxon>
        <taxon>Pterygota</taxon>
        <taxon>Neoptera</taxon>
        <taxon>Endopterygota</taxon>
        <taxon>Hymenoptera</taxon>
        <taxon>Cephoidea</taxon>
        <taxon>Cephidae</taxon>
        <taxon>Cephus</taxon>
    </lineage>
</organism>
<dbReference type="GO" id="GO:0061630">
    <property type="term" value="F:ubiquitin protein ligase activity"/>
    <property type="evidence" value="ECO:0007669"/>
    <property type="project" value="TreeGrafter"/>
</dbReference>
<dbReference type="GO" id="GO:0000209">
    <property type="term" value="P:protein polyubiquitination"/>
    <property type="evidence" value="ECO:0007669"/>
    <property type="project" value="TreeGrafter"/>
</dbReference>
<dbReference type="Gene3D" id="3.30.40.10">
    <property type="entry name" value="Zinc/RING finger domain, C3HC4 (zinc finger)"/>
    <property type="match status" value="1"/>
</dbReference>
<evidence type="ECO:0000256" key="3">
    <source>
        <dbReference type="ARBA" id="ARBA00022771"/>
    </source>
</evidence>
<dbReference type="Proteomes" id="UP000694920">
    <property type="component" value="Unplaced"/>
</dbReference>
<dbReference type="RefSeq" id="XP_015592405.1">
    <property type="nucleotide sequence ID" value="XM_015736919.2"/>
</dbReference>
<evidence type="ECO:0000256" key="7">
    <source>
        <dbReference type="SAM" id="Coils"/>
    </source>
</evidence>
<keyword evidence="9" id="KW-1185">Reference proteome</keyword>
<dbReference type="Pfam" id="PF17170">
    <property type="entry name" value="DUF5128"/>
    <property type="match status" value="1"/>
</dbReference>
<evidence type="ECO:0000256" key="6">
    <source>
        <dbReference type="PROSITE-ProRule" id="PRU00504"/>
    </source>
</evidence>
<dbReference type="SUPFAM" id="SSF101898">
    <property type="entry name" value="NHL repeat"/>
    <property type="match status" value="1"/>
</dbReference>
<dbReference type="InterPro" id="IPR001841">
    <property type="entry name" value="Znf_RING"/>
</dbReference>
<dbReference type="PROSITE" id="PS00518">
    <property type="entry name" value="ZF_RING_1"/>
    <property type="match status" value="1"/>
</dbReference>
<dbReference type="KEGG" id="ccin:107266442"/>
<evidence type="ECO:0000313" key="10">
    <source>
        <dbReference type="RefSeq" id="XP_015592405.1"/>
    </source>
</evidence>
<accession>A0AAJ7RFC2</accession>
<dbReference type="GO" id="GO:0008270">
    <property type="term" value="F:zinc ion binding"/>
    <property type="evidence" value="ECO:0007669"/>
    <property type="project" value="UniProtKB-KW"/>
</dbReference>
<evidence type="ECO:0000256" key="2">
    <source>
        <dbReference type="ARBA" id="ARBA00022737"/>
    </source>
</evidence>
<dbReference type="Pfam" id="PF13923">
    <property type="entry name" value="zf-C3HC4_2"/>
    <property type="match status" value="1"/>
</dbReference>
<dbReference type="SUPFAM" id="SSF57850">
    <property type="entry name" value="RING/U-box"/>
    <property type="match status" value="1"/>
</dbReference>
<evidence type="ECO:0000256" key="5">
    <source>
        <dbReference type="PROSITE-ProRule" id="PRU00175"/>
    </source>
</evidence>
<keyword evidence="1" id="KW-0479">Metal-binding</keyword>
<dbReference type="PROSITE" id="PS51125">
    <property type="entry name" value="NHL"/>
    <property type="match status" value="3"/>
</dbReference>
<proteinExistence type="predicted"/>
<dbReference type="GO" id="GO:0043161">
    <property type="term" value="P:proteasome-mediated ubiquitin-dependent protein catabolic process"/>
    <property type="evidence" value="ECO:0007669"/>
    <property type="project" value="TreeGrafter"/>
</dbReference>
<dbReference type="InterPro" id="IPR017907">
    <property type="entry name" value="Znf_RING_CS"/>
</dbReference>
<name>A0AAJ7RFC2_CEPCN</name>
<keyword evidence="7" id="KW-0175">Coiled coil</keyword>
<dbReference type="PROSITE" id="PS50089">
    <property type="entry name" value="ZF_RING_2"/>
    <property type="match status" value="1"/>
</dbReference>
<dbReference type="Gene3D" id="2.120.10.30">
    <property type="entry name" value="TolB, C-terminal domain"/>
    <property type="match status" value="2"/>
</dbReference>
<evidence type="ECO:0000256" key="1">
    <source>
        <dbReference type="ARBA" id="ARBA00022723"/>
    </source>
</evidence>
<dbReference type="InterPro" id="IPR011042">
    <property type="entry name" value="6-blade_b-propeller_TolB-like"/>
</dbReference>
<feature type="repeat" description="NHL" evidence="6">
    <location>
        <begin position="465"/>
        <end position="509"/>
    </location>
</feature>
<sequence length="660" mass="74410">MTSKFKSMFKRQASQSVHSHVENTEESSAIMQEMYAVSSEFMVKPSISRDNQEAESSITIRAKSPRRRYRTSLGAIEDLLQCLLCMERLKSPRMMPCQHTFCENCLAEQIMDPGNLDKVMQCPLCHLTVVDSTPEKLPTNLYIESLLRVMENPGDSLTHFDSRSPIVSFAPTTNQSQTENRAEKLIRCKKCGTECTRDNKCNHCKQIFCGVCWVAHMDELKELLGSIAEQLEATANRFEYRIDEFRAKIDALKESIDKDIELRIAELKHEREERIKKATATASKGEFSAEEIKQRIFKIQAEVNEQKDATYATLADNHEKVKTFLLLHHKASDVMAAIAAWKPDLSDDVDYDENKQRLEVTKSKENVNLYYKSKAFTPKLIVGGEVVHRPSGLAFDPWRQVTFVACPGTSHIVALDKKFKVLRRIQHKDMLAPQGILFLEDMEELFVTDKWKHCIYVFNKKGDFIRRIGSKGIGDTQFRSPEGIAAHPRQNLIYVADTGNDRVQILQPDGTFYGSIGLIEKQVTNVTLHGKVVNTTANHFNQPTDVAVSLSTIVVADCGNHKIKVFSHDLQHINTIGGPGSIRGLFRSPEIVKVDIKGNIIVGDSGNGRIQIFSPEGDLLRILGSRGTKTGQFGWVSGLLIKDNLEIIVSDSKNYTIQVF</sequence>
<feature type="repeat" description="NHL" evidence="6">
    <location>
        <begin position="573"/>
        <end position="616"/>
    </location>
</feature>
<dbReference type="CDD" id="cd05819">
    <property type="entry name" value="NHL"/>
    <property type="match status" value="1"/>
</dbReference>
<dbReference type="InterPro" id="IPR001258">
    <property type="entry name" value="NHL_repeat"/>
</dbReference>
<dbReference type="SMART" id="SM00184">
    <property type="entry name" value="RING"/>
    <property type="match status" value="1"/>
</dbReference>
<dbReference type="RefSeq" id="XP_024939435.1">
    <property type="nucleotide sequence ID" value="XM_025083667.1"/>
</dbReference>
<dbReference type="GeneID" id="107266442"/>